<evidence type="ECO:0000313" key="2">
    <source>
        <dbReference type="Proteomes" id="UP001526201"/>
    </source>
</evidence>
<sequence length="108" mass="11870">MDLSVCVEAAIDPLRCQRQFAVAYARRIVCRGGQGRAGRCYGLPTFPDAALFDAPTANPVSIVEPSFAGRRTQFCLFDALFYRLAGEDAGIVRSKCQFRVFSSAQELL</sequence>
<proteinExistence type="predicted"/>
<comment type="caution">
    <text evidence="1">The sequence shown here is derived from an EMBL/GenBank/DDBJ whole genome shotgun (WGS) entry which is preliminary data.</text>
</comment>
<gene>
    <name evidence="1" type="ORF">H7J73_28955</name>
</gene>
<dbReference type="RefSeq" id="WP_264071325.1">
    <property type="nucleotide sequence ID" value="NZ_JACKTY010000049.1"/>
</dbReference>
<reference evidence="1 2" key="1">
    <citation type="journal article" date="2022" name="BMC Genomics">
        <title>Comparative genome analysis of mycobacteria focusing on tRNA and non-coding RNA.</title>
        <authorList>
            <person name="Behra P.R.K."/>
            <person name="Pettersson B.M.F."/>
            <person name="Ramesh M."/>
            <person name="Das S."/>
            <person name="Dasgupta S."/>
            <person name="Kirsebom L.A."/>
        </authorList>
    </citation>
    <scope>NUCLEOTIDE SEQUENCE [LARGE SCALE GENOMIC DNA]</scope>
    <source>
        <strain evidence="1 2">DSM 44078</strain>
    </source>
</reference>
<protein>
    <submittedName>
        <fullName evidence="1">Uncharacterized protein</fullName>
    </submittedName>
</protein>
<evidence type="ECO:0000313" key="1">
    <source>
        <dbReference type="EMBL" id="MCV7230042.1"/>
    </source>
</evidence>
<dbReference type="EMBL" id="JACKTY010000049">
    <property type="protein sequence ID" value="MCV7230042.1"/>
    <property type="molecule type" value="Genomic_DNA"/>
</dbReference>
<keyword evidence="2" id="KW-1185">Reference proteome</keyword>
<name>A0ABT3CKR2_9MYCO</name>
<organism evidence="1 2">
    <name type="scientific">Mycolicibacterium komossense</name>
    <dbReference type="NCBI Taxonomy" id="1779"/>
    <lineage>
        <taxon>Bacteria</taxon>
        <taxon>Bacillati</taxon>
        <taxon>Actinomycetota</taxon>
        <taxon>Actinomycetes</taxon>
        <taxon>Mycobacteriales</taxon>
        <taxon>Mycobacteriaceae</taxon>
        <taxon>Mycolicibacterium</taxon>
    </lineage>
</organism>
<accession>A0ABT3CKR2</accession>
<dbReference type="Proteomes" id="UP001526201">
    <property type="component" value="Unassembled WGS sequence"/>
</dbReference>